<dbReference type="AlphaFoldDB" id="A0A016S845"/>
<organism evidence="1 2">
    <name type="scientific">Ancylostoma ceylanicum</name>
    <dbReference type="NCBI Taxonomy" id="53326"/>
    <lineage>
        <taxon>Eukaryota</taxon>
        <taxon>Metazoa</taxon>
        <taxon>Ecdysozoa</taxon>
        <taxon>Nematoda</taxon>
        <taxon>Chromadorea</taxon>
        <taxon>Rhabditida</taxon>
        <taxon>Rhabditina</taxon>
        <taxon>Rhabditomorpha</taxon>
        <taxon>Strongyloidea</taxon>
        <taxon>Ancylostomatidae</taxon>
        <taxon>Ancylostomatinae</taxon>
        <taxon>Ancylostoma</taxon>
    </lineage>
</organism>
<reference evidence="2" key="1">
    <citation type="journal article" date="2015" name="Nat. Genet.">
        <title>The genome and transcriptome of the zoonotic hookworm Ancylostoma ceylanicum identify infection-specific gene families.</title>
        <authorList>
            <person name="Schwarz E.M."/>
            <person name="Hu Y."/>
            <person name="Antoshechkin I."/>
            <person name="Miller M.M."/>
            <person name="Sternberg P.W."/>
            <person name="Aroian R.V."/>
        </authorList>
    </citation>
    <scope>NUCLEOTIDE SEQUENCE</scope>
    <source>
        <strain evidence="2">HY135</strain>
    </source>
</reference>
<dbReference type="Proteomes" id="UP000024635">
    <property type="component" value="Unassembled WGS sequence"/>
</dbReference>
<keyword evidence="2" id="KW-1185">Reference proteome</keyword>
<comment type="caution">
    <text evidence="1">The sequence shown here is derived from an EMBL/GenBank/DDBJ whole genome shotgun (WGS) entry which is preliminary data.</text>
</comment>
<name>A0A016S845_9BILA</name>
<protein>
    <submittedName>
        <fullName evidence="1">Uncharacterized protein</fullName>
    </submittedName>
</protein>
<proteinExistence type="predicted"/>
<evidence type="ECO:0000313" key="1">
    <source>
        <dbReference type="EMBL" id="EYB86606.1"/>
    </source>
</evidence>
<evidence type="ECO:0000313" key="2">
    <source>
        <dbReference type="Proteomes" id="UP000024635"/>
    </source>
</evidence>
<dbReference type="EMBL" id="JARK01001612">
    <property type="protein sequence ID" value="EYB86606.1"/>
    <property type="molecule type" value="Genomic_DNA"/>
</dbReference>
<sequence>MSESSSSSWPDPDGEDSPLNLDFIYLATRMDTIINKLTRIEETAEDIKKSIKELQKVSEAQPAVGSDTQCE</sequence>
<accession>A0A016S845</accession>
<gene>
    <name evidence="1" type="primary">Acey_s0276.g1097</name>
    <name evidence="1" type="ORF">Y032_0276g1097</name>
</gene>